<dbReference type="SMART" id="SM00567">
    <property type="entry name" value="EZ_HEAT"/>
    <property type="match status" value="2"/>
</dbReference>
<dbReference type="AlphaFoldDB" id="L1K3G9"/>
<evidence type="ECO:0000313" key="2">
    <source>
        <dbReference type="EMBL" id="EKX55341.1"/>
    </source>
</evidence>
<dbReference type="Pfam" id="PF13646">
    <property type="entry name" value="HEAT_2"/>
    <property type="match status" value="2"/>
</dbReference>
<reference evidence="2 4" key="1">
    <citation type="journal article" date="2012" name="Nature">
        <title>Algal genomes reveal evolutionary mosaicism and the fate of nucleomorphs.</title>
        <authorList>
            <consortium name="DOE Joint Genome Institute"/>
            <person name="Curtis B.A."/>
            <person name="Tanifuji G."/>
            <person name="Burki F."/>
            <person name="Gruber A."/>
            <person name="Irimia M."/>
            <person name="Maruyama S."/>
            <person name="Arias M.C."/>
            <person name="Ball S.G."/>
            <person name="Gile G.H."/>
            <person name="Hirakawa Y."/>
            <person name="Hopkins J.F."/>
            <person name="Kuo A."/>
            <person name="Rensing S.A."/>
            <person name="Schmutz J."/>
            <person name="Symeonidi A."/>
            <person name="Elias M."/>
            <person name="Eveleigh R.J."/>
            <person name="Herman E.K."/>
            <person name="Klute M.J."/>
            <person name="Nakayama T."/>
            <person name="Obornik M."/>
            <person name="Reyes-Prieto A."/>
            <person name="Armbrust E.V."/>
            <person name="Aves S.J."/>
            <person name="Beiko R.G."/>
            <person name="Coutinho P."/>
            <person name="Dacks J.B."/>
            <person name="Durnford D.G."/>
            <person name="Fast N.M."/>
            <person name="Green B.R."/>
            <person name="Grisdale C.J."/>
            <person name="Hempel F."/>
            <person name="Henrissat B."/>
            <person name="Hoppner M.P."/>
            <person name="Ishida K."/>
            <person name="Kim E."/>
            <person name="Koreny L."/>
            <person name="Kroth P.G."/>
            <person name="Liu Y."/>
            <person name="Malik S.B."/>
            <person name="Maier U.G."/>
            <person name="McRose D."/>
            <person name="Mock T."/>
            <person name="Neilson J.A."/>
            <person name="Onodera N.T."/>
            <person name="Poole A.M."/>
            <person name="Pritham E.J."/>
            <person name="Richards T.A."/>
            <person name="Rocap G."/>
            <person name="Roy S.W."/>
            <person name="Sarai C."/>
            <person name="Schaack S."/>
            <person name="Shirato S."/>
            <person name="Slamovits C.H."/>
            <person name="Spencer D.F."/>
            <person name="Suzuki S."/>
            <person name="Worden A.Z."/>
            <person name="Zauner S."/>
            <person name="Barry K."/>
            <person name="Bell C."/>
            <person name="Bharti A.K."/>
            <person name="Crow J.A."/>
            <person name="Grimwood J."/>
            <person name="Kramer R."/>
            <person name="Lindquist E."/>
            <person name="Lucas S."/>
            <person name="Salamov A."/>
            <person name="McFadden G.I."/>
            <person name="Lane C.E."/>
            <person name="Keeling P.J."/>
            <person name="Gray M.W."/>
            <person name="Grigoriev I.V."/>
            <person name="Archibald J.M."/>
        </authorList>
    </citation>
    <scope>NUCLEOTIDE SEQUENCE</scope>
    <source>
        <strain evidence="2 4">CCMP2712</strain>
    </source>
</reference>
<dbReference type="GeneID" id="17311895"/>
<evidence type="ECO:0000313" key="4">
    <source>
        <dbReference type="Proteomes" id="UP000011087"/>
    </source>
</evidence>
<accession>L1K3G9</accession>
<dbReference type="SUPFAM" id="SSF48371">
    <property type="entry name" value="ARM repeat"/>
    <property type="match status" value="1"/>
</dbReference>
<proteinExistence type="predicted"/>
<gene>
    <name evidence="2" type="ORF">GUITHDRAFT_160438</name>
</gene>
<feature type="region of interest" description="Disordered" evidence="1">
    <location>
        <begin position="505"/>
        <end position="530"/>
    </location>
</feature>
<feature type="compositionally biased region" description="Basic and acidic residues" evidence="1">
    <location>
        <begin position="592"/>
        <end position="607"/>
    </location>
</feature>
<keyword evidence="4" id="KW-1185">Reference proteome</keyword>
<dbReference type="EMBL" id="JH992965">
    <property type="protein sequence ID" value="EKX55341.1"/>
    <property type="molecule type" value="Genomic_DNA"/>
</dbReference>
<name>L1K3G9_GUITC</name>
<organism evidence="2">
    <name type="scientific">Guillardia theta (strain CCMP2712)</name>
    <name type="common">Cryptophyte</name>
    <dbReference type="NCBI Taxonomy" id="905079"/>
    <lineage>
        <taxon>Eukaryota</taxon>
        <taxon>Cryptophyceae</taxon>
        <taxon>Pyrenomonadales</taxon>
        <taxon>Geminigeraceae</taxon>
        <taxon>Guillardia</taxon>
    </lineage>
</organism>
<dbReference type="Proteomes" id="UP000011087">
    <property type="component" value="Unassembled WGS sequence"/>
</dbReference>
<reference evidence="4" key="2">
    <citation type="submission" date="2012-11" db="EMBL/GenBank/DDBJ databases">
        <authorList>
            <person name="Kuo A."/>
            <person name="Curtis B.A."/>
            <person name="Tanifuji G."/>
            <person name="Burki F."/>
            <person name="Gruber A."/>
            <person name="Irimia M."/>
            <person name="Maruyama S."/>
            <person name="Arias M.C."/>
            <person name="Ball S.G."/>
            <person name="Gile G.H."/>
            <person name="Hirakawa Y."/>
            <person name="Hopkins J.F."/>
            <person name="Rensing S.A."/>
            <person name="Schmutz J."/>
            <person name="Symeonidi A."/>
            <person name="Elias M."/>
            <person name="Eveleigh R.J."/>
            <person name="Herman E.K."/>
            <person name="Klute M.J."/>
            <person name="Nakayama T."/>
            <person name="Obornik M."/>
            <person name="Reyes-Prieto A."/>
            <person name="Armbrust E.V."/>
            <person name="Aves S.J."/>
            <person name="Beiko R.G."/>
            <person name="Coutinho P."/>
            <person name="Dacks J.B."/>
            <person name="Durnford D.G."/>
            <person name="Fast N.M."/>
            <person name="Green B.R."/>
            <person name="Grisdale C."/>
            <person name="Hempe F."/>
            <person name="Henrissat B."/>
            <person name="Hoppner M.P."/>
            <person name="Ishida K.-I."/>
            <person name="Kim E."/>
            <person name="Koreny L."/>
            <person name="Kroth P.G."/>
            <person name="Liu Y."/>
            <person name="Malik S.-B."/>
            <person name="Maier U.G."/>
            <person name="McRose D."/>
            <person name="Mock T."/>
            <person name="Neilson J.A."/>
            <person name="Onodera N.T."/>
            <person name="Poole A.M."/>
            <person name="Pritham E.J."/>
            <person name="Richards T.A."/>
            <person name="Rocap G."/>
            <person name="Roy S.W."/>
            <person name="Sarai C."/>
            <person name="Schaack S."/>
            <person name="Shirato S."/>
            <person name="Slamovits C.H."/>
            <person name="Spencer D.F."/>
            <person name="Suzuki S."/>
            <person name="Worden A.Z."/>
            <person name="Zauner S."/>
            <person name="Barry K."/>
            <person name="Bell C."/>
            <person name="Bharti A.K."/>
            <person name="Crow J.A."/>
            <person name="Grimwood J."/>
            <person name="Kramer R."/>
            <person name="Lindquist E."/>
            <person name="Lucas S."/>
            <person name="Salamov A."/>
            <person name="McFadden G.I."/>
            <person name="Lane C.E."/>
            <person name="Keeling P.J."/>
            <person name="Gray M.W."/>
            <person name="Grigoriev I.V."/>
            <person name="Archibald J.M."/>
        </authorList>
    </citation>
    <scope>NUCLEOTIDE SEQUENCE</scope>
    <source>
        <strain evidence="4">CCMP2712</strain>
    </source>
</reference>
<dbReference type="HOGENOM" id="CLU_414742_0_0_1"/>
<evidence type="ECO:0000256" key="1">
    <source>
        <dbReference type="SAM" id="MobiDB-lite"/>
    </source>
</evidence>
<feature type="region of interest" description="Disordered" evidence="1">
    <location>
        <begin position="403"/>
        <end position="424"/>
    </location>
</feature>
<sequence>MIFSPHAQQSPPECDLEEAAQRCAELVWMDRPCFECGLKVRSCLCRPPSESTGPRQLSVSQLYEQLSMKTYGTQLRLLQGAKDSASETPKERRRQGNHDELFQPSSEVGYPLQGKRMQVLIKAKRGLVDRGSRAAIQVVCSCLEHPEQYVRGAAVEALGKICERGDKEAIGIILPLLASEHDGTRDAAAEALSLVAARGDQDVISKVLAIAKSSQLLQCRVSAIKVIPRISLRGSSSVVESLIALGDVGHLELVLVIQEALVDLCLRGDRRAISLLSAQACSPEPRARIASILGLASIAELCKPGDGNAFQVLKKALQDCDKDVRAAAASAIFPLVPVGGNSKPWLSGSAATNLKLLCVEAKALIRKFGDDTSGPALKTQDEAIGSCCQTEHEREPYKGESFLSLSATGSSPASSTAGGDIPGDSSRAFKMRFQKFVDDAMREQTASAGASSEQVEEEISLLVLQMVLIVSTSVAVEDNARLIEEVDQKQKRLWSQQLKDLKASKSSKSSKLVLPKSSGRPMSMSMRSSARAADSASSGFAFGNLGLLLAGQQRDTDSSSSSFPSPCVMVDLRIDRRRLAELTLMQADTVKVEKNESRNRGSGEGRESLVMTGSQRKPVRQHTLSVEKFMSNFSISLELKKRARGGLIGNLSRSFASSTTQT</sequence>
<dbReference type="RefSeq" id="XP_005842321.1">
    <property type="nucleotide sequence ID" value="XM_005842264.1"/>
</dbReference>
<protein>
    <submittedName>
        <fullName evidence="2 3">Uncharacterized protein</fullName>
    </submittedName>
</protein>
<dbReference type="InterPro" id="IPR011989">
    <property type="entry name" value="ARM-like"/>
</dbReference>
<feature type="compositionally biased region" description="Basic and acidic residues" evidence="1">
    <location>
        <begin position="84"/>
        <end position="101"/>
    </location>
</feature>
<reference evidence="3" key="3">
    <citation type="submission" date="2016-03" db="UniProtKB">
        <authorList>
            <consortium name="EnsemblProtists"/>
        </authorList>
    </citation>
    <scope>IDENTIFICATION</scope>
</reference>
<dbReference type="InterPro" id="IPR004155">
    <property type="entry name" value="PBS_lyase_HEAT"/>
</dbReference>
<dbReference type="PaxDb" id="55529-EKX55341"/>
<feature type="region of interest" description="Disordered" evidence="1">
    <location>
        <begin position="79"/>
        <end position="108"/>
    </location>
</feature>
<dbReference type="EnsemblProtists" id="EKX55341">
    <property type="protein sequence ID" value="EKX55341"/>
    <property type="gene ID" value="GUITHDRAFT_160438"/>
</dbReference>
<dbReference type="Gene3D" id="1.25.10.10">
    <property type="entry name" value="Leucine-rich Repeat Variant"/>
    <property type="match status" value="2"/>
</dbReference>
<feature type="region of interest" description="Disordered" evidence="1">
    <location>
        <begin position="592"/>
        <end position="619"/>
    </location>
</feature>
<feature type="compositionally biased region" description="Low complexity" evidence="1">
    <location>
        <begin position="403"/>
        <end position="419"/>
    </location>
</feature>
<dbReference type="InterPro" id="IPR016024">
    <property type="entry name" value="ARM-type_fold"/>
</dbReference>
<evidence type="ECO:0000313" key="3">
    <source>
        <dbReference type="EnsemblProtists" id="EKX55341"/>
    </source>
</evidence>
<dbReference type="KEGG" id="gtt:GUITHDRAFT_160438"/>